<proteinExistence type="predicted"/>
<protein>
    <submittedName>
        <fullName evidence="4">Alpha/beta hydrolase</fullName>
    </submittedName>
</protein>
<sequence length="298" mass="31636">MLTPADLVVRAMAWYLGRTALRPDPRTNIDTASLKRRFPRLAPVEVGDVPIIGPHGPVPARLYRAQGRARSAFVWVHGGAFVGGDLDMPESNWVALEFAAAGIPVLSVDYRKALRGVRHPVPADDLRAAWLHATAHAAELFGVDAGAVHLGGASAGGALVAGLALRLRDEHGPMPASLVLSYPFLHPILPPNTPETLALTAKMPARLRFRPSVVRALAKHYAGSAAMSDPYAFAGTAPDLRGFPPTYILVAMIDDLRSSGDLFAQGFALPVCGWSCSPSAAPRTAISTTPRRTPRSAV</sequence>
<dbReference type="InterPro" id="IPR050300">
    <property type="entry name" value="GDXG_lipolytic_enzyme"/>
</dbReference>
<accession>A0ABY5NHE4</accession>
<dbReference type="Pfam" id="PF07859">
    <property type="entry name" value="Abhydrolase_3"/>
    <property type="match status" value="1"/>
</dbReference>
<dbReference type="Gene3D" id="3.40.50.1820">
    <property type="entry name" value="alpha/beta hydrolase"/>
    <property type="match status" value="1"/>
</dbReference>
<dbReference type="SUPFAM" id="SSF53474">
    <property type="entry name" value="alpha/beta-Hydrolases"/>
    <property type="match status" value="1"/>
</dbReference>
<keyword evidence="1 4" id="KW-0378">Hydrolase</keyword>
<dbReference type="InterPro" id="IPR013094">
    <property type="entry name" value="AB_hydrolase_3"/>
</dbReference>
<feature type="region of interest" description="Disordered" evidence="2">
    <location>
        <begin position="279"/>
        <end position="298"/>
    </location>
</feature>
<evidence type="ECO:0000256" key="2">
    <source>
        <dbReference type="SAM" id="MobiDB-lite"/>
    </source>
</evidence>
<evidence type="ECO:0000259" key="3">
    <source>
        <dbReference type="Pfam" id="PF07859"/>
    </source>
</evidence>
<gene>
    <name evidence="4" type="ORF">L2X98_29335</name>
</gene>
<feature type="domain" description="Alpha/beta hydrolase fold-3" evidence="3">
    <location>
        <begin position="74"/>
        <end position="265"/>
    </location>
</feature>
<organism evidence="4 5">
    <name type="scientific">Microbacterium elymi</name>
    <dbReference type="NCBI Taxonomy" id="2909587"/>
    <lineage>
        <taxon>Bacteria</taxon>
        <taxon>Bacillati</taxon>
        <taxon>Actinomycetota</taxon>
        <taxon>Actinomycetes</taxon>
        <taxon>Micrococcales</taxon>
        <taxon>Microbacteriaceae</taxon>
        <taxon>Microbacterium</taxon>
    </lineage>
</organism>
<dbReference type="InterPro" id="IPR029058">
    <property type="entry name" value="AB_hydrolase_fold"/>
</dbReference>
<dbReference type="GO" id="GO:0016787">
    <property type="term" value="F:hydrolase activity"/>
    <property type="evidence" value="ECO:0007669"/>
    <property type="project" value="UniProtKB-KW"/>
</dbReference>
<reference evidence="4" key="1">
    <citation type="submission" date="2022-01" db="EMBL/GenBank/DDBJ databases">
        <title>Microbacterium eymi and Microbacterium rhizovicinus sp. nov., isolated from the rhizospheric soil of Elymus tsukushiensis, a plant native to the Dokdo Islands, Republic of Korea.</title>
        <authorList>
            <person name="Hwang Y.J."/>
        </authorList>
    </citation>
    <scope>NUCLEOTIDE SEQUENCE</scope>
    <source>
        <strain evidence="4">KUDC0405</strain>
    </source>
</reference>
<evidence type="ECO:0000256" key="1">
    <source>
        <dbReference type="ARBA" id="ARBA00022801"/>
    </source>
</evidence>
<evidence type="ECO:0000313" key="5">
    <source>
        <dbReference type="Proteomes" id="UP001054811"/>
    </source>
</evidence>
<dbReference type="RefSeq" id="WP_259611137.1">
    <property type="nucleotide sequence ID" value="NZ_CP091139.2"/>
</dbReference>
<keyword evidence="5" id="KW-1185">Reference proteome</keyword>
<dbReference type="Proteomes" id="UP001054811">
    <property type="component" value="Chromosome"/>
</dbReference>
<evidence type="ECO:0000313" key="4">
    <source>
        <dbReference type="EMBL" id="UUT34612.1"/>
    </source>
</evidence>
<dbReference type="EMBL" id="CP091139">
    <property type="protein sequence ID" value="UUT34612.1"/>
    <property type="molecule type" value="Genomic_DNA"/>
</dbReference>
<name>A0ABY5NHE4_9MICO</name>
<dbReference type="PANTHER" id="PTHR48081:SF8">
    <property type="entry name" value="ALPHA_BETA HYDROLASE FOLD-3 DOMAIN-CONTAINING PROTEIN-RELATED"/>
    <property type="match status" value="1"/>
</dbReference>
<dbReference type="PANTHER" id="PTHR48081">
    <property type="entry name" value="AB HYDROLASE SUPERFAMILY PROTEIN C4A8.06C"/>
    <property type="match status" value="1"/>
</dbReference>